<accession>A0A6G8PZL0</accession>
<reference evidence="1 2" key="1">
    <citation type="submission" date="2019-10" db="EMBL/GenBank/DDBJ databases">
        <title>Rubrobacter sp nov SCSIO 52915 isolated from a deep-sea sediment in the South China Sea.</title>
        <authorList>
            <person name="Chen R.W."/>
        </authorList>
    </citation>
    <scope>NUCLEOTIDE SEQUENCE [LARGE SCALE GENOMIC DNA]</scope>
    <source>
        <strain evidence="1 2">SCSIO 52915</strain>
    </source>
</reference>
<dbReference type="EMBL" id="CP045121">
    <property type="protein sequence ID" value="QIN79608.1"/>
    <property type="molecule type" value="Genomic_DNA"/>
</dbReference>
<dbReference type="RefSeq" id="WP_166397279.1">
    <property type="nucleotide sequence ID" value="NZ_CP045121.1"/>
</dbReference>
<dbReference type="Proteomes" id="UP000502706">
    <property type="component" value="Chromosome"/>
</dbReference>
<keyword evidence="2" id="KW-1185">Reference proteome</keyword>
<evidence type="ECO:0000313" key="2">
    <source>
        <dbReference type="Proteomes" id="UP000502706"/>
    </source>
</evidence>
<protein>
    <submittedName>
        <fullName evidence="1">Uncharacterized protein</fullName>
    </submittedName>
</protein>
<name>A0A6G8PZL0_9ACTN</name>
<proteinExistence type="predicted"/>
<dbReference type="KEGG" id="rmar:GBA65_14965"/>
<evidence type="ECO:0000313" key="1">
    <source>
        <dbReference type="EMBL" id="QIN79608.1"/>
    </source>
</evidence>
<gene>
    <name evidence="1" type="ORF">GBA65_14965</name>
</gene>
<sequence>MTPERTVVQCKAKSKRSQERCKKDAVVGRDVCHIHGGKSAIGAGSGTFKDGTSSKYGRVLAGGTLELYEARRNDEAHWELREEVALVDARIGDVLGRMRLGESGAAWSELVELWKQFERTQTERDASTAGRCLQQIGRIVKGGAEDQAAWDEVGRLVEQRRKLAESERKRVVEMQQIVTQQQAFALVGAIVAVVREHVPERERLAAISSGIARLVHQDVSGGGGGALAPVRGR</sequence>
<organism evidence="1 2">
    <name type="scientific">Rubrobacter marinus</name>
    <dbReference type="NCBI Taxonomy" id="2653852"/>
    <lineage>
        <taxon>Bacteria</taxon>
        <taxon>Bacillati</taxon>
        <taxon>Actinomycetota</taxon>
        <taxon>Rubrobacteria</taxon>
        <taxon>Rubrobacterales</taxon>
        <taxon>Rubrobacteraceae</taxon>
        <taxon>Rubrobacter</taxon>
    </lineage>
</organism>
<dbReference type="AlphaFoldDB" id="A0A6G8PZL0"/>